<protein>
    <submittedName>
        <fullName evidence="2">Uncharacterized protein</fullName>
    </submittedName>
</protein>
<reference evidence="2" key="1">
    <citation type="journal article" date="2020" name="Stud. Mycol.">
        <title>101 Dothideomycetes genomes: a test case for predicting lifestyles and emergence of pathogens.</title>
        <authorList>
            <person name="Haridas S."/>
            <person name="Albert R."/>
            <person name="Binder M."/>
            <person name="Bloem J."/>
            <person name="Labutti K."/>
            <person name="Salamov A."/>
            <person name="Andreopoulos B."/>
            <person name="Baker S."/>
            <person name="Barry K."/>
            <person name="Bills G."/>
            <person name="Bluhm B."/>
            <person name="Cannon C."/>
            <person name="Castanera R."/>
            <person name="Culley D."/>
            <person name="Daum C."/>
            <person name="Ezra D."/>
            <person name="Gonzalez J."/>
            <person name="Henrissat B."/>
            <person name="Kuo A."/>
            <person name="Liang C."/>
            <person name="Lipzen A."/>
            <person name="Lutzoni F."/>
            <person name="Magnuson J."/>
            <person name="Mondo S."/>
            <person name="Nolan M."/>
            <person name="Ohm R."/>
            <person name="Pangilinan J."/>
            <person name="Park H.-J."/>
            <person name="Ramirez L."/>
            <person name="Alfaro M."/>
            <person name="Sun H."/>
            <person name="Tritt A."/>
            <person name="Yoshinaga Y."/>
            <person name="Zwiers L.-H."/>
            <person name="Turgeon B."/>
            <person name="Goodwin S."/>
            <person name="Spatafora J."/>
            <person name="Crous P."/>
            <person name="Grigoriev I."/>
        </authorList>
    </citation>
    <scope>NUCLEOTIDE SEQUENCE</scope>
    <source>
        <strain evidence="2">ATCC 36951</strain>
    </source>
</reference>
<feature type="region of interest" description="Disordered" evidence="1">
    <location>
        <begin position="458"/>
        <end position="497"/>
    </location>
</feature>
<feature type="compositionally biased region" description="Polar residues" evidence="1">
    <location>
        <begin position="306"/>
        <end position="318"/>
    </location>
</feature>
<evidence type="ECO:0000313" key="2">
    <source>
        <dbReference type="EMBL" id="KAF2169388.1"/>
    </source>
</evidence>
<gene>
    <name evidence="2" type="ORF">M409DRAFT_52637</name>
</gene>
<feature type="region of interest" description="Disordered" evidence="1">
    <location>
        <begin position="230"/>
        <end position="373"/>
    </location>
</feature>
<feature type="compositionally biased region" description="Basic and acidic residues" evidence="1">
    <location>
        <begin position="1"/>
        <end position="18"/>
    </location>
</feature>
<feature type="region of interest" description="Disordered" evidence="1">
    <location>
        <begin position="144"/>
        <end position="188"/>
    </location>
</feature>
<feature type="compositionally biased region" description="Basic and acidic residues" evidence="1">
    <location>
        <begin position="145"/>
        <end position="156"/>
    </location>
</feature>
<dbReference type="GeneID" id="54565400"/>
<dbReference type="Proteomes" id="UP000799537">
    <property type="component" value="Unassembled WGS sequence"/>
</dbReference>
<dbReference type="OrthoDB" id="10577448at2759"/>
<sequence>MHPSRDTTRSESSARPDTPKSANSVLTFAESLRISRSPSPTDDEAERIWEAARTAPPIFPDLNLQRVYSWDLARTKQTELPANFQLSRGQRAVITDTKDNAGNRQSVMLVYESDEDDLRAHSKHKSTQASVYDECVSDYSQSLADGHRAPLDDEQSRLGPSMAFPAATDKESSKERAHTDKGKSKARDRLYKLKQVFKLQPLAKPGTQPSGSYVIAKKPVHMPEVRPVQISAPTTSSPQPHQPAPKTTVGHPDRATRWGDFSQYKPEENATEPSRSRPMPLNLNKPLPEIPHPSSHLRLTRAPEAFSSSSRGATSQRKSTNRRTAVYAGSIFSSPDMSEDDEVVDRYASSRDGSPAATHTPATSGGEEDVEAEQQDLLNRPKPLGRLDTQQVSMHLDAPYRSPQFSDSVNDEIGRLAGGLRRAFDPDDEDDKSPMVDTFVHAGHTSFVITEKLDENTIRSMYGTQERRDGDSPTDGPAKALWDRLTSQVSGGGWSAD</sequence>
<organism evidence="2 3">
    <name type="scientific">Zasmidium cellare ATCC 36951</name>
    <dbReference type="NCBI Taxonomy" id="1080233"/>
    <lineage>
        <taxon>Eukaryota</taxon>
        <taxon>Fungi</taxon>
        <taxon>Dikarya</taxon>
        <taxon>Ascomycota</taxon>
        <taxon>Pezizomycotina</taxon>
        <taxon>Dothideomycetes</taxon>
        <taxon>Dothideomycetidae</taxon>
        <taxon>Mycosphaerellales</taxon>
        <taxon>Mycosphaerellaceae</taxon>
        <taxon>Zasmidium</taxon>
    </lineage>
</organism>
<evidence type="ECO:0000256" key="1">
    <source>
        <dbReference type="SAM" id="MobiDB-lite"/>
    </source>
</evidence>
<name>A0A6A6CT80_ZASCE</name>
<dbReference type="AlphaFoldDB" id="A0A6A6CT80"/>
<feature type="region of interest" description="Disordered" evidence="1">
    <location>
        <begin position="1"/>
        <end position="45"/>
    </location>
</feature>
<proteinExistence type="predicted"/>
<dbReference type="EMBL" id="ML993588">
    <property type="protein sequence ID" value="KAF2169388.1"/>
    <property type="molecule type" value="Genomic_DNA"/>
</dbReference>
<feature type="compositionally biased region" description="Basic and acidic residues" evidence="1">
    <location>
        <begin position="168"/>
        <end position="188"/>
    </location>
</feature>
<keyword evidence="3" id="KW-1185">Reference proteome</keyword>
<accession>A0A6A6CT80</accession>
<dbReference type="RefSeq" id="XP_033670277.1">
    <property type="nucleotide sequence ID" value="XM_033812128.1"/>
</dbReference>
<evidence type="ECO:0000313" key="3">
    <source>
        <dbReference type="Proteomes" id="UP000799537"/>
    </source>
</evidence>